<keyword evidence="1" id="KW-0472">Membrane</keyword>
<keyword evidence="1" id="KW-1133">Transmembrane helix</keyword>
<name>A0A8S3U7U0_MYTED</name>
<dbReference type="EMBL" id="CAJPWZ010002417">
    <property type="protein sequence ID" value="CAG2238215.1"/>
    <property type="molecule type" value="Genomic_DNA"/>
</dbReference>
<evidence type="ECO:0000313" key="3">
    <source>
        <dbReference type="Proteomes" id="UP000683360"/>
    </source>
</evidence>
<feature type="transmembrane region" description="Helical" evidence="1">
    <location>
        <begin position="121"/>
        <end position="144"/>
    </location>
</feature>
<dbReference type="AlphaFoldDB" id="A0A8S3U7U0"/>
<evidence type="ECO:0000313" key="2">
    <source>
        <dbReference type="EMBL" id="CAG2238215.1"/>
    </source>
</evidence>
<dbReference type="SUPFAM" id="SSF49854">
    <property type="entry name" value="Spermadhesin, CUB domain"/>
    <property type="match status" value="1"/>
</dbReference>
<dbReference type="Gene3D" id="2.60.120.290">
    <property type="entry name" value="Spermadhesin, CUB domain"/>
    <property type="match status" value="1"/>
</dbReference>
<protein>
    <submittedName>
        <fullName evidence="2">LRP3_10_12</fullName>
    </submittedName>
</protein>
<keyword evidence="3" id="KW-1185">Reference proteome</keyword>
<proteinExistence type="predicted"/>
<dbReference type="InterPro" id="IPR035914">
    <property type="entry name" value="Sperma_CUB_dom_sf"/>
</dbReference>
<accession>A0A8S3U7U0</accession>
<reference evidence="2" key="1">
    <citation type="submission" date="2021-03" db="EMBL/GenBank/DDBJ databases">
        <authorList>
            <person name="Bekaert M."/>
        </authorList>
    </citation>
    <scope>NUCLEOTIDE SEQUENCE</scope>
</reference>
<dbReference type="Proteomes" id="UP000683360">
    <property type="component" value="Unassembled WGS sequence"/>
</dbReference>
<comment type="caution">
    <text evidence="2">The sequence shown here is derived from an EMBL/GenBank/DDBJ whole genome shotgun (WGS) entry which is preliminary data.</text>
</comment>
<sequence length="165" mass="18025">MNFPKCIGILTNRKNASATLIKETCCGLGDTVPFPVYSTNGYMYILFQTDETVGREGFRISYILEGAPTTTARITTNEPTLEGAPTTTARITTNEHKLEGTSTTTAWVTTNTNLDHVDSKLPVYIAVGCAAAAMIIIFVVCYIIRKKFSNNKIKINGCNNDSIKT</sequence>
<gene>
    <name evidence="2" type="ORF">MEDL_50622</name>
</gene>
<organism evidence="2 3">
    <name type="scientific">Mytilus edulis</name>
    <name type="common">Blue mussel</name>
    <dbReference type="NCBI Taxonomy" id="6550"/>
    <lineage>
        <taxon>Eukaryota</taxon>
        <taxon>Metazoa</taxon>
        <taxon>Spiralia</taxon>
        <taxon>Lophotrochozoa</taxon>
        <taxon>Mollusca</taxon>
        <taxon>Bivalvia</taxon>
        <taxon>Autobranchia</taxon>
        <taxon>Pteriomorphia</taxon>
        <taxon>Mytilida</taxon>
        <taxon>Mytiloidea</taxon>
        <taxon>Mytilidae</taxon>
        <taxon>Mytilinae</taxon>
        <taxon>Mytilus</taxon>
    </lineage>
</organism>
<evidence type="ECO:0000256" key="1">
    <source>
        <dbReference type="SAM" id="Phobius"/>
    </source>
</evidence>
<keyword evidence="1" id="KW-0812">Transmembrane</keyword>